<evidence type="ECO:0000313" key="4">
    <source>
        <dbReference type="Proteomes" id="UP000822688"/>
    </source>
</evidence>
<reference evidence="3" key="1">
    <citation type="submission" date="2020-06" db="EMBL/GenBank/DDBJ databases">
        <title>WGS assembly of Ceratodon purpureus strain R40.</title>
        <authorList>
            <person name="Carey S.B."/>
            <person name="Jenkins J."/>
            <person name="Shu S."/>
            <person name="Lovell J.T."/>
            <person name="Sreedasyam A."/>
            <person name="Maumus F."/>
            <person name="Tiley G.P."/>
            <person name="Fernandez-Pozo N."/>
            <person name="Barry K."/>
            <person name="Chen C."/>
            <person name="Wang M."/>
            <person name="Lipzen A."/>
            <person name="Daum C."/>
            <person name="Saski C.A."/>
            <person name="Payton A.C."/>
            <person name="Mcbreen J.C."/>
            <person name="Conrad R.E."/>
            <person name="Kollar L.M."/>
            <person name="Olsson S."/>
            <person name="Huttunen S."/>
            <person name="Landis J.B."/>
            <person name="Wickett N.J."/>
            <person name="Johnson M.G."/>
            <person name="Rensing S.A."/>
            <person name="Grimwood J."/>
            <person name="Schmutz J."/>
            <person name="Mcdaniel S.F."/>
        </authorList>
    </citation>
    <scope>NUCLEOTIDE SEQUENCE</scope>
    <source>
        <strain evidence="3">R40</strain>
    </source>
</reference>
<name>A0A8T0I6P9_CERPU</name>
<keyword evidence="2" id="KW-0732">Signal</keyword>
<dbReference type="EMBL" id="CM026424">
    <property type="protein sequence ID" value="KAG0579174.1"/>
    <property type="molecule type" value="Genomic_DNA"/>
</dbReference>
<feature type="signal peptide" evidence="2">
    <location>
        <begin position="1"/>
        <end position="22"/>
    </location>
</feature>
<dbReference type="Proteomes" id="UP000822688">
    <property type="component" value="Chromosome 4"/>
</dbReference>
<proteinExistence type="predicted"/>
<protein>
    <recommendedName>
        <fullName evidence="5">Secreted protein</fullName>
    </recommendedName>
</protein>
<accession>A0A8T0I6P9</accession>
<comment type="caution">
    <text evidence="3">The sequence shown here is derived from an EMBL/GenBank/DDBJ whole genome shotgun (WGS) entry which is preliminary data.</text>
</comment>
<organism evidence="3 4">
    <name type="scientific">Ceratodon purpureus</name>
    <name type="common">Fire moss</name>
    <name type="synonym">Dicranum purpureum</name>
    <dbReference type="NCBI Taxonomy" id="3225"/>
    <lineage>
        <taxon>Eukaryota</taxon>
        <taxon>Viridiplantae</taxon>
        <taxon>Streptophyta</taxon>
        <taxon>Embryophyta</taxon>
        <taxon>Bryophyta</taxon>
        <taxon>Bryophytina</taxon>
        <taxon>Bryopsida</taxon>
        <taxon>Dicranidae</taxon>
        <taxon>Pseudoditrichales</taxon>
        <taxon>Ditrichaceae</taxon>
        <taxon>Ceratodon</taxon>
    </lineage>
</organism>
<feature type="region of interest" description="Disordered" evidence="1">
    <location>
        <begin position="24"/>
        <end position="77"/>
    </location>
</feature>
<evidence type="ECO:0008006" key="5">
    <source>
        <dbReference type="Google" id="ProtNLM"/>
    </source>
</evidence>
<evidence type="ECO:0000256" key="2">
    <source>
        <dbReference type="SAM" id="SignalP"/>
    </source>
</evidence>
<keyword evidence="4" id="KW-1185">Reference proteome</keyword>
<evidence type="ECO:0000313" key="3">
    <source>
        <dbReference type="EMBL" id="KAG0579174.1"/>
    </source>
</evidence>
<feature type="compositionally biased region" description="Low complexity" evidence="1">
    <location>
        <begin position="54"/>
        <end position="70"/>
    </location>
</feature>
<feature type="chain" id="PRO_5035724115" description="Secreted protein" evidence="2">
    <location>
        <begin position="23"/>
        <end position="77"/>
    </location>
</feature>
<gene>
    <name evidence="3" type="ORF">KC19_4G078900</name>
</gene>
<sequence>MQSSPIRNTMLLLVTFLPRTLAPIAPLPHTHVPDHASAPPPPHGSQLFRLTALPAQRSPVQSSPAQSSPRETSETGL</sequence>
<evidence type="ECO:0000256" key="1">
    <source>
        <dbReference type="SAM" id="MobiDB-lite"/>
    </source>
</evidence>
<dbReference type="AlphaFoldDB" id="A0A8T0I6P9"/>